<dbReference type="EMBL" id="BGPR01022943">
    <property type="protein sequence ID" value="GBN89737.1"/>
    <property type="molecule type" value="Genomic_DNA"/>
</dbReference>
<proteinExistence type="predicted"/>
<gene>
    <name evidence="1" type="ORF">AVEN_213517_1</name>
</gene>
<comment type="caution">
    <text evidence="1">The sequence shown here is derived from an EMBL/GenBank/DDBJ whole genome shotgun (WGS) entry which is preliminary data.</text>
</comment>
<accession>A0A4Y2SNI8</accession>
<keyword evidence="2" id="KW-1185">Reference proteome</keyword>
<name>A0A4Y2SNI8_ARAVE</name>
<dbReference type="Proteomes" id="UP000499080">
    <property type="component" value="Unassembled WGS sequence"/>
</dbReference>
<protein>
    <submittedName>
        <fullName evidence="1">Uncharacterized protein</fullName>
    </submittedName>
</protein>
<sequence length="157" mass="17116">MDPGLSKEGSEGTSGMVIRAGWDFTEEVLGVCGSACQYFAPGLGLALGSPAFVVVNGNLFTVDKARVFFSQESPSNPSPLLFLISGMLGTGKYRREDDFLGVTLNQEAIAMKTVYGFLMEKENASNSLDNLEKVDAFLKKCHLKKLKQKSITDFFKL</sequence>
<evidence type="ECO:0000313" key="2">
    <source>
        <dbReference type="Proteomes" id="UP000499080"/>
    </source>
</evidence>
<organism evidence="1 2">
    <name type="scientific">Araneus ventricosus</name>
    <name type="common">Orbweaver spider</name>
    <name type="synonym">Epeira ventricosa</name>
    <dbReference type="NCBI Taxonomy" id="182803"/>
    <lineage>
        <taxon>Eukaryota</taxon>
        <taxon>Metazoa</taxon>
        <taxon>Ecdysozoa</taxon>
        <taxon>Arthropoda</taxon>
        <taxon>Chelicerata</taxon>
        <taxon>Arachnida</taxon>
        <taxon>Araneae</taxon>
        <taxon>Araneomorphae</taxon>
        <taxon>Entelegynae</taxon>
        <taxon>Araneoidea</taxon>
        <taxon>Araneidae</taxon>
        <taxon>Araneus</taxon>
    </lineage>
</organism>
<dbReference type="AlphaFoldDB" id="A0A4Y2SNI8"/>
<evidence type="ECO:0000313" key="1">
    <source>
        <dbReference type="EMBL" id="GBN89737.1"/>
    </source>
</evidence>
<reference evidence="1 2" key="1">
    <citation type="journal article" date="2019" name="Sci. Rep.">
        <title>Orb-weaving spider Araneus ventricosus genome elucidates the spidroin gene catalogue.</title>
        <authorList>
            <person name="Kono N."/>
            <person name="Nakamura H."/>
            <person name="Ohtoshi R."/>
            <person name="Moran D.A.P."/>
            <person name="Shinohara A."/>
            <person name="Yoshida Y."/>
            <person name="Fujiwara M."/>
            <person name="Mori M."/>
            <person name="Tomita M."/>
            <person name="Arakawa K."/>
        </authorList>
    </citation>
    <scope>NUCLEOTIDE SEQUENCE [LARGE SCALE GENOMIC DNA]</scope>
</reference>